<keyword evidence="3" id="KW-1185">Reference proteome</keyword>
<sequence>MTLYAFYNMLAVIIACGALGYIIHWFASHKLVMAIAKHEEPIVFLKLMQQRMVTVFVCVGILIAFCIMPLG</sequence>
<feature type="transmembrane region" description="Helical" evidence="1">
    <location>
        <begin position="52"/>
        <end position="70"/>
    </location>
</feature>
<name>A0A514CWE1_9CAUD</name>
<gene>
    <name evidence="2" type="ORF">Axy24_012</name>
</gene>
<evidence type="ECO:0000313" key="2">
    <source>
        <dbReference type="EMBL" id="QDH84788.1"/>
    </source>
</evidence>
<proteinExistence type="predicted"/>
<feature type="transmembrane region" description="Helical" evidence="1">
    <location>
        <begin position="6"/>
        <end position="27"/>
    </location>
</feature>
<protein>
    <submittedName>
        <fullName evidence="2">Uncharacterized protein</fullName>
    </submittedName>
</protein>
<keyword evidence="1" id="KW-0472">Membrane</keyword>
<reference evidence="2 3" key="1">
    <citation type="submission" date="2019-05" db="EMBL/GenBank/DDBJ databases">
        <title>Complete genome sequence of sixteen phages from Abidjan, cote d'Ivoire, isolated on a single strain of Achromobacter xylosoxidans.</title>
        <authorList>
            <person name="Essoh C."/>
            <person name="Vernadet J.-P."/>
            <person name="Vergnaud G."/>
            <person name="Pourcel C."/>
        </authorList>
    </citation>
    <scope>NUCLEOTIDE SEQUENCE [LARGE SCALE GENOMIC DNA]</scope>
</reference>
<dbReference type="Proteomes" id="UP000315734">
    <property type="component" value="Segment"/>
</dbReference>
<evidence type="ECO:0000256" key="1">
    <source>
        <dbReference type="SAM" id="Phobius"/>
    </source>
</evidence>
<evidence type="ECO:0000313" key="3">
    <source>
        <dbReference type="Proteomes" id="UP000315734"/>
    </source>
</evidence>
<keyword evidence="1" id="KW-1133">Transmembrane helix</keyword>
<accession>A0A514CWE1</accession>
<dbReference type="EMBL" id="MK962641">
    <property type="protein sequence ID" value="QDH84788.1"/>
    <property type="molecule type" value="Genomic_DNA"/>
</dbReference>
<keyword evidence="1" id="KW-0812">Transmembrane</keyword>
<organism evidence="2 3">
    <name type="scientific">Achromobacter phage vB_AxyP_19-32_Axy24</name>
    <dbReference type="NCBI Taxonomy" id="2591048"/>
    <lineage>
        <taxon>Viruses</taxon>
        <taxon>Duplodnaviria</taxon>
        <taxon>Heunggongvirae</taxon>
        <taxon>Uroviricota</taxon>
        <taxon>Caudoviricetes</taxon>
        <taxon>Schitoviridae</taxon>
        <taxon>Rothmandenesvirinae</taxon>
        <taxon>Dongdastvirus</taxon>
        <taxon>Dongdastvirus Axy24</taxon>
    </lineage>
</organism>